<dbReference type="EMBL" id="CP000698">
    <property type="protein sequence ID" value="ABQ24955.1"/>
    <property type="molecule type" value="Genomic_DNA"/>
</dbReference>
<evidence type="ECO:0008006" key="3">
    <source>
        <dbReference type="Google" id="ProtNLM"/>
    </source>
</evidence>
<accession>A5GBT5</accession>
<gene>
    <name evidence="1" type="ordered locus">Gura_0746</name>
</gene>
<dbReference type="KEGG" id="gur:Gura_0746"/>
<sequence length="396" mass="42740">MRIGCLMPAIRNPFSKTVIGDDEPLCNQKELLSAFMLEARSGNNNVLLAPRRSGKTSLAMRLARDYRAEGGLATFADLSAVPSADAAADRIATALFASLSIDDKIFKKLSRLVTAFVPVITMNPDGSFSVSASASGLAKSGLDRLVSVVASLDSISSHSKTPLLVIFDEFQDLAMLGDGAQIEAALRSTIQHHKASYLFIGSRRKLLRDMFESPKRAFYRGATTRELPLIEPDEFSAHLVALAEASGAIWSRDIADIIVATAEAHTYSVTAIAHALYELTAPNAPTEDNLVEAINTAAARETSLFMSIYASLTPQSRTLLEALAAEPTRHPMAGDYMVRNRLTNAATVKKSLLALVNGDHIASDESGLVNLTDPLLKRWLNSRWSKLHMISGLSIG</sequence>
<dbReference type="AlphaFoldDB" id="A5GBT5"/>
<dbReference type="PANTHER" id="PTHR34301">
    <property type="entry name" value="DNA-BINDING PROTEIN-RELATED"/>
    <property type="match status" value="1"/>
</dbReference>
<dbReference type="Proteomes" id="UP000006695">
    <property type="component" value="Chromosome"/>
</dbReference>
<dbReference type="InterPro" id="IPR027417">
    <property type="entry name" value="P-loop_NTPase"/>
</dbReference>
<evidence type="ECO:0000313" key="2">
    <source>
        <dbReference type="Proteomes" id="UP000006695"/>
    </source>
</evidence>
<dbReference type="HOGENOM" id="CLU_053804_1_1_7"/>
<dbReference type="PANTHER" id="PTHR34301:SF8">
    <property type="entry name" value="ATPASE DOMAIN-CONTAINING PROTEIN"/>
    <property type="match status" value="1"/>
</dbReference>
<reference evidence="1 2" key="1">
    <citation type="submission" date="2007-05" db="EMBL/GenBank/DDBJ databases">
        <title>Complete sequence of Geobacter uraniireducens Rf4.</title>
        <authorList>
            <consortium name="US DOE Joint Genome Institute"/>
            <person name="Copeland A."/>
            <person name="Lucas S."/>
            <person name="Lapidus A."/>
            <person name="Barry K."/>
            <person name="Detter J.C."/>
            <person name="Glavina del Rio T."/>
            <person name="Hammon N."/>
            <person name="Israni S."/>
            <person name="Dalin E."/>
            <person name="Tice H."/>
            <person name="Pitluck S."/>
            <person name="Chertkov O."/>
            <person name="Brettin T."/>
            <person name="Bruce D."/>
            <person name="Han C."/>
            <person name="Schmutz J."/>
            <person name="Larimer F."/>
            <person name="Land M."/>
            <person name="Hauser L."/>
            <person name="Kyrpides N."/>
            <person name="Mikhailova N."/>
            <person name="Shelobolina E."/>
            <person name="Aklujkar M."/>
            <person name="Lovley D."/>
            <person name="Richardson P."/>
        </authorList>
    </citation>
    <scope>NUCLEOTIDE SEQUENCE [LARGE SCALE GENOMIC DNA]</scope>
    <source>
        <strain evidence="2">ATCC BAA-1134 / JCM 13001 / Rf4</strain>
    </source>
</reference>
<dbReference type="Gene3D" id="3.40.50.300">
    <property type="entry name" value="P-loop containing nucleotide triphosphate hydrolases"/>
    <property type="match status" value="1"/>
</dbReference>
<keyword evidence="2" id="KW-1185">Reference proteome</keyword>
<name>A5GBT5_GEOUR</name>
<dbReference type="SUPFAM" id="SSF52540">
    <property type="entry name" value="P-loop containing nucleoside triphosphate hydrolases"/>
    <property type="match status" value="1"/>
</dbReference>
<proteinExistence type="predicted"/>
<evidence type="ECO:0000313" key="1">
    <source>
        <dbReference type="EMBL" id="ABQ24955.1"/>
    </source>
</evidence>
<organism evidence="1 2">
    <name type="scientific">Geotalea uraniireducens (strain Rf4)</name>
    <name type="common">Geobacter uraniireducens</name>
    <dbReference type="NCBI Taxonomy" id="351605"/>
    <lineage>
        <taxon>Bacteria</taxon>
        <taxon>Pseudomonadati</taxon>
        <taxon>Thermodesulfobacteriota</taxon>
        <taxon>Desulfuromonadia</taxon>
        <taxon>Geobacterales</taxon>
        <taxon>Geobacteraceae</taxon>
        <taxon>Geotalea</taxon>
    </lineage>
</organism>
<protein>
    <recommendedName>
        <fullName evidence="3">ATP-binding protein</fullName>
    </recommendedName>
</protein>